<gene>
    <name evidence="10" type="ORF">EDD36DRAFT_83642</name>
</gene>
<feature type="compositionally biased region" description="Polar residues" evidence="8">
    <location>
        <begin position="508"/>
        <end position="517"/>
    </location>
</feature>
<dbReference type="InterPro" id="IPR050660">
    <property type="entry name" value="NEK_Ser/Thr_kinase"/>
</dbReference>
<dbReference type="PROSITE" id="PS50011">
    <property type="entry name" value="PROTEIN_KINASE_DOM"/>
    <property type="match status" value="1"/>
</dbReference>
<dbReference type="InterPro" id="IPR008271">
    <property type="entry name" value="Ser/Thr_kinase_AS"/>
</dbReference>
<dbReference type="Gene3D" id="3.30.200.20">
    <property type="entry name" value="Phosphorylase Kinase, domain 1"/>
    <property type="match status" value="1"/>
</dbReference>
<dbReference type="Gene3D" id="1.10.510.10">
    <property type="entry name" value="Transferase(Phosphotransferase) domain 1"/>
    <property type="match status" value="1"/>
</dbReference>
<comment type="caution">
    <text evidence="10">The sequence shown here is derived from an EMBL/GenBank/DDBJ whole genome shotgun (WGS) entry which is preliminary data.</text>
</comment>
<feature type="compositionally biased region" description="Basic and acidic residues" evidence="8">
    <location>
        <begin position="400"/>
        <end position="422"/>
    </location>
</feature>
<proteinExistence type="inferred from homology"/>
<evidence type="ECO:0000256" key="8">
    <source>
        <dbReference type="SAM" id="MobiDB-lite"/>
    </source>
</evidence>
<dbReference type="Proteomes" id="UP001203852">
    <property type="component" value="Unassembled WGS sequence"/>
</dbReference>
<dbReference type="GO" id="GO:0005524">
    <property type="term" value="F:ATP binding"/>
    <property type="evidence" value="ECO:0007669"/>
    <property type="project" value="UniProtKB-UniRule"/>
</dbReference>
<evidence type="ECO:0000256" key="1">
    <source>
        <dbReference type="ARBA" id="ARBA00010886"/>
    </source>
</evidence>
<keyword evidence="5 10" id="KW-0418">Kinase</keyword>
<evidence type="ECO:0000313" key="11">
    <source>
        <dbReference type="Proteomes" id="UP001203852"/>
    </source>
</evidence>
<evidence type="ECO:0000256" key="3">
    <source>
        <dbReference type="ARBA" id="ARBA00022679"/>
    </source>
</evidence>
<keyword evidence="6 7" id="KW-0067">ATP-binding</keyword>
<organism evidence="10 11">
    <name type="scientific">Exophiala viscosa</name>
    <dbReference type="NCBI Taxonomy" id="2486360"/>
    <lineage>
        <taxon>Eukaryota</taxon>
        <taxon>Fungi</taxon>
        <taxon>Dikarya</taxon>
        <taxon>Ascomycota</taxon>
        <taxon>Pezizomycotina</taxon>
        <taxon>Eurotiomycetes</taxon>
        <taxon>Chaetothyriomycetidae</taxon>
        <taxon>Chaetothyriales</taxon>
        <taxon>Herpotrichiellaceae</taxon>
        <taxon>Exophiala</taxon>
    </lineage>
</organism>
<keyword evidence="11" id="KW-1185">Reference proteome</keyword>
<feature type="region of interest" description="Disordered" evidence="8">
    <location>
        <begin position="498"/>
        <end position="557"/>
    </location>
</feature>
<evidence type="ECO:0000256" key="2">
    <source>
        <dbReference type="ARBA" id="ARBA00012513"/>
    </source>
</evidence>
<dbReference type="InterPro" id="IPR000719">
    <property type="entry name" value="Prot_kinase_dom"/>
</dbReference>
<dbReference type="GO" id="GO:0004674">
    <property type="term" value="F:protein serine/threonine kinase activity"/>
    <property type="evidence" value="ECO:0007669"/>
    <property type="project" value="UniProtKB-EC"/>
</dbReference>
<sequence>MPQQGLDDFQVDWEPSHKQTFTTSTSARQAIPSSPIKHFFQWTEIDAQGKVKPIGARFWHLFSRDISLPDDQEWSFERPLGKGSYGAAALFVKVDETQKVVDEFALKVADLNPNSLVHKAKVDLTHEAAIMAQTNDWKTDSIVRLRQFNVSGDYARYYFEFCRYETLETLRLKYKAWNTYLPELFLWHVFSSLAEGCARFGSGPFKNLASSRFGQSMPDGYLLHNDIKTENILLGSNMTKDSQRKWYPIPKFADFGLSIITAPNEALRNQARFLQVGSRAWYPPEQRTSFMQDYRKYYFHQPGTSSTIQRDQHKILAQANLWAVGAVMYSMITMNEIDDLSERVNDLLMGTPLARRTFDGTNIIKRFDPGVTRQYSPELLSLVQACLRIRPQDRPSPQTLRRDAERGLSQCQDRETAQLGTEGRRERLIVACGPGEMGNLPDGGANFEKDETFWRSFAEHLLWIPKDWDVPCPPNPPESLPANPNWPDALRERVQERWAAAVQEQREQAPTTSSQYTHSRKRTASAAFEEIRPPSAADGQDGPSRKRQQIRNKYRRG</sequence>
<dbReference type="SUPFAM" id="SSF56112">
    <property type="entry name" value="Protein kinase-like (PK-like)"/>
    <property type="match status" value="1"/>
</dbReference>
<accession>A0AAN6DM08</accession>
<feature type="domain" description="Protein kinase" evidence="9">
    <location>
        <begin position="74"/>
        <end position="408"/>
    </location>
</feature>
<keyword evidence="4 7" id="KW-0547">Nucleotide-binding</keyword>
<dbReference type="PROSITE" id="PS00108">
    <property type="entry name" value="PROTEIN_KINASE_ST"/>
    <property type="match status" value="1"/>
</dbReference>
<evidence type="ECO:0000259" key="9">
    <source>
        <dbReference type="PROSITE" id="PS50011"/>
    </source>
</evidence>
<feature type="compositionally biased region" description="Basic residues" evidence="8">
    <location>
        <begin position="545"/>
        <end position="557"/>
    </location>
</feature>
<keyword evidence="3" id="KW-0808">Transferase</keyword>
<dbReference type="PROSITE" id="PS00107">
    <property type="entry name" value="PROTEIN_KINASE_ATP"/>
    <property type="match status" value="1"/>
</dbReference>
<evidence type="ECO:0000256" key="7">
    <source>
        <dbReference type="PROSITE-ProRule" id="PRU10141"/>
    </source>
</evidence>
<dbReference type="Pfam" id="PF00069">
    <property type="entry name" value="Pkinase"/>
    <property type="match status" value="1"/>
</dbReference>
<evidence type="ECO:0000313" key="10">
    <source>
        <dbReference type="EMBL" id="KAI1609090.1"/>
    </source>
</evidence>
<dbReference type="PANTHER" id="PTHR43671">
    <property type="entry name" value="SERINE/THREONINE-PROTEIN KINASE NEK"/>
    <property type="match status" value="1"/>
</dbReference>
<evidence type="ECO:0000256" key="5">
    <source>
        <dbReference type="ARBA" id="ARBA00022777"/>
    </source>
</evidence>
<evidence type="ECO:0000256" key="6">
    <source>
        <dbReference type="ARBA" id="ARBA00022840"/>
    </source>
</evidence>
<dbReference type="PANTHER" id="PTHR43671:SF13">
    <property type="entry name" value="SERINE_THREONINE-PROTEIN KINASE NEK2"/>
    <property type="match status" value="1"/>
</dbReference>
<comment type="similarity">
    <text evidence="1">Belongs to the protein kinase superfamily. NEK Ser/Thr protein kinase family. NIMA subfamily.</text>
</comment>
<protein>
    <recommendedName>
        <fullName evidence="2">non-specific serine/threonine protein kinase</fullName>
        <ecNumber evidence="2">2.7.11.1</ecNumber>
    </recommendedName>
</protein>
<evidence type="ECO:0000256" key="4">
    <source>
        <dbReference type="ARBA" id="ARBA00022741"/>
    </source>
</evidence>
<dbReference type="AlphaFoldDB" id="A0AAN6DM08"/>
<feature type="region of interest" description="Disordered" evidence="8">
    <location>
        <begin position="393"/>
        <end position="422"/>
    </location>
</feature>
<dbReference type="EC" id="2.7.11.1" evidence="2"/>
<dbReference type="EMBL" id="MU404361">
    <property type="protein sequence ID" value="KAI1609090.1"/>
    <property type="molecule type" value="Genomic_DNA"/>
</dbReference>
<dbReference type="InterPro" id="IPR011009">
    <property type="entry name" value="Kinase-like_dom_sf"/>
</dbReference>
<feature type="binding site" evidence="7">
    <location>
        <position position="107"/>
    </location>
    <ligand>
        <name>ATP</name>
        <dbReference type="ChEBI" id="CHEBI:30616"/>
    </ligand>
</feature>
<name>A0AAN6DM08_9EURO</name>
<dbReference type="InterPro" id="IPR017441">
    <property type="entry name" value="Protein_kinase_ATP_BS"/>
</dbReference>
<reference evidence="10" key="1">
    <citation type="journal article" date="2022" name="bioRxiv">
        <title>Deciphering the potential niche of two novel black yeast fungi from a biological soil crust based on their genomes, phenotypes, and melanin regulation.</title>
        <authorList>
            <consortium name="DOE Joint Genome Institute"/>
            <person name="Carr E.C."/>
            <person name="Barton Q."/>
            <person name="Grambo S."/>
            <person name="Sullivan M."/>
            <person name="Renfro C.M."/>
            <person name="Kuo A."/>
            <person name="Pangilinan J."/>
            <person name="Lipzen A."/>
            <person name="Keymanesh K."/>
            <person name="Savage E."/>
            <person name="Barry K."/>
            <person name="Grigoriev I.V."/>
            <person name="Riekhof W.R."/>
            <person name="Harris S.S."/>
        </authorList>
    </citation>
    <scope>NUCLEOTIDE SEQUENCE</scope>
    <source>
        <strain evidence="10">JF 03-4F</strain>
    </source>
</reference>
<dbReference type="SMART" id="SM00220">
    <property type="entry name" value="S_TKc"/>
    <property type="match status" value="1"/>
</dbReference>